<evidence type="ECO:0000313" key="2">
    <source>
        <dbReference type="Proteomes" id="UP000573603"/>
    </source>
</evidence>
<organism evidence="1 2">
    <name type="scientific">Fusarium anthophilum</name>
    <dbReference type="NCBI Taxonomy" id="48485"/>
    <lineage>
        <taxon>Eukaryota</taxon>
        <taxon>Fungi</taxon>
        <taxon>Dikarya</taxon>
        <taxon>Ascomycota</taxon>
        <taxon>Pezizomycotina</taxon>
        <taxon>Sordariomycetes</taxon>
        <taxon>Hypocreomycetidae</taxon>
        <taxon>Hypocreales</taxon>
        <taxon>Nectriaceae</taxon>
        <taxon>Fusarium</taxon>
        <taxon>Fusarium fujikuroi species complex</taxon>
    </lineage>
</organism>
<gene>
    <name evidence="1" type="ORF">FANTH_14735</name>
</gene>
<dbReference type="Proteomes" id="UP000573603">
    <property type="component" value="Unassembled WGS sequence"/>
</dbReference>
<comment type="caution">
    <text evidence="1">The sequence shown here is derived from an EMBL/GenBank/DDBJ whole genome shotgun (WGS) entry which is preliminary data.</text>
</comment>
<dbReference type="EMBL" id="JABEVY010000775">
    <property type="protein sequence ID" value="KAF5227572.1"/>
    <property type="molecule type" value="Genomic_DNA"/>
</dbReference>
<evidence type="ECO:0008006" key="3">
    <source>
        <dbReference type="Google" id="ProtNLM"/>
    </source>
</evidence>
<evidence type="ECO:0000313" key="1">
    <source>
        <dbReference type="EMBL" id="KAF5227572.1"/>
    </source>
</evidence>
<accession>A0A8H5DLK4</accession>
<dbReference type="AlphaFoldDB" id="A0A8H5DLK4"/>
<name>A0A8H5DLK4_9HYPO</name>
<keyword evidence="2" id="KW-1185">Reference proteome</keyword>
<proteinExistence type="predicted"/>
<reference evidence="1 2" key="1">
    <citation type="journal article" date="2020" name="BMC Genomics">
        <title>Correction to: Identification and distribution of gene clusters required for synthesis of sphingolipid metabolism inhibitors in diverse species of the filamentous fungus Fusarium.</title>
        <authorList>
            <person name="Kim H.S."/>
            <person name="Lohmar J.M."/>
            <person name="Busman M."/>
            <person name="Brown D.W."/>
            <person name="Naumann T.A."/>
            <person name="Divon H.H."/>
            <person name="Lysoe E."/>
            <person name="Uhlig S."/>
            <person name="Proctor R.H."/>
        </authorList>
    </citation>
    <scope>NUCLEOTIDE SEQUENCE [LARGE SCALE GENOMIC DNA]</scope>
    <source>
        <strain evidence="1 2">NRRL 25214</strain>
    </source>
</reference>
<sequence>MATNSDIPAGQASSMTPDYEVKLLLKPDAVLNSDNELTSTVLAAFDIRPGVIKQTIQFLDTDGKDLYTIGWSARVRKTENEDGLELTYKKRYTITYNNIDAALNEANGNGFNASERKYDAQVEWGYEKKTLSISRKKSVDSITRGMDLPDKMSSRSTLIEEAPDKFDNWGGHNKWGTGMLARSRIFGPVHSKRHVGKWEGTKVFLEIWPLRNSDGTGYEYIVEASLKTETHMDASEKHISLISYLKGEGWFLNQDSLKTQLIMERY</sequence>
<protein>
    <recommendedName>
        <fullName evidence="3">CYTH domain-containing protein</fullName>
    </recommendedName>
</protein>
<dbReference type="Gene3D" id="2.40.320.10">
    <property type="entry name" value="Hypothetical Protein Pfu-838710-001"/>
    <property type="match status" value="1"/>
</dbReference>